<dbReference type="OrthoDB" id="5366688at2759"/>
<feature type="transmembrane region" description="Helical" evidence="2">
    <location>
        <begin position="20"/>
        <end position="38"/>
    </location>
</feature>
<evidence type="ECO:0000256" key="2">
    <source>
        <dbReference type="SAM" id="Phobius"/>
    </source>
</evidence>
<gene>
    <name evidence="3" type="ORF">UCRPA7_8493</name>
</gene>
<dbReference type="eggNOG" id="ENOG502SPG3">
    <property type="taxonomic scope" value="Eukaryota"/>
</dbReference>
<feature type="region of interest" description="Disordered" evidence="1">
    <location>
        <begin position="196"/>
        <end position="231"/>
    </location>
</feature>
<keyword evidence="2" id="KW-0472">Membrane</keyword>
<proteinExistence type="predicted"/>
<dbReference type="EMBL" id="KB933365">
    <property type="protein sequence ID" value="EON95974.1"/>
    <property type="molecule type" value="Genomic_DNA"/>
</dbReference>
<dbReference type="GeneID" id="19329349"/>
<dbReference type="KEGG" id="tmn:UCRPA7_8493"/>
<dbReference type="AlphaFoldDB" id="R8B9I9"/>
<dbReference type="HOGENOM" id="CLU_099558_0_0_1"/>
<evidence type="ECO:0000256" key="1">
    <source>
        <dbReference type="SAM" id="MobiDB-lite"/>
    </source>
</evidence>
<reference evidence="4" key="1">
    <citation type="journal article" date="2013" name="Genome Announc.">
        <title>Draft genome sequence of the ascomycete Phaeoacremonium aleophilum strain UCR-PA7, a causal agent of the esca disease complex in grapevines.</title>
        <authorList>
            <person name="Blanco-Ulate B."/>
            <person name="Rolshausen P."/>
            <person name="Cantu D."/>
        </authorList>
    </citation>
    <scope>NUCLEOTIDE SEQUENCE [LARGE SCALE GENOMIC DNA]</scope>
    <source>
        <strain evidence="4">UCR-PA7</strain>
    </source>
</reference>
<accession>R8B9I9</accession>
<feature type="transmembrane region" description="Helical" evidence="2">
    <location>
        <begin position="149"/>
        <end position="174"/>
    </location>
</feature>
<sequence length="231" mass="24787">MGIKDHGYYGYAFVGARPLQFVSLVAVLGLVANFISLIARVKQKAPQELVATLVITCISVLWTLLSFTAYHDTHIPYIVTAVVDLLFLIPFIVIAVVLGQPLSYTTCSELPKHAKQNSYLAVPLTTKNNGAVSYVFFVGGEQTTCYEIMAVWGLMIALCVLFAISAIAAGFLFLGKRRATAAAAAEADFEMAPKAWSDSASFPPPPSESGSYVPPLYSRPATPAGGPRYDA</sequence>
<dbReference type="RefSeq" id="XP_007919197.1">
    <property type="nucleotide sequence ID" value="XM_007921006.1"/>
</dbReference>
<feature type="transmembrane region" description="Helical" evidence="2">
    <location>
        <begin position="119"/>
        <end position="137"/>
    </location>
</feature>
<keyword evidence="2" id="KW-1133">Transmembrane helix</keyword>
<name>R8B9I9_PHAM7</name>
<keyword evidence="2" id="KW-0812">Transmembrane</keyword>
<keyword evidence="4" id="KW-1185">Reference proteome</keyword>
<protein>
    <recommendedName>
        <fullName evidence="5">MARVEL domain-containing protein</fullName>
    </recommendedName>
</protein>
<evidence type="ECO:0000313" key="4">
    <source>
        <dbReference type="Proteomes" id="UP000014074"/>
    </source>
</evidence>
<organism evidence="3 4">
    <name type="scientific">Phaeoacremonium minimum (strain UCR-PA7)</name>
    <name type="common">Esca disease fungus</name>
    <name type="synonym">Togninia minima</name>
    <dbReference type="NCBI Taxonomy" id="1286976"/>
    <lineage>
        <taxon>Eukaryota</taxon>
        <taxon>Fungi</taxon>
        <taxon>Dikarya</taxon>
        <taxon>Ascomycota</taxon>
        <taxon>Pezizomycotina</taxon>
        <taxon>Sordariomycetes</taxon>
        <taxon>Sordariomycetidae</taxon>
        <taxon>Togniniales</taxon>
        <taxon>Togniniaceae</taxon>
        <taxon>Phaeoacremonium</taxon>
    </lineage>
</organism>
<evidence type="ECO:0000313" key="3">
    <source>
        <dbReference type="EMBL" id="EON95974.1"/>
    </source>
</evidence>
<feature type="transmembrane region" description="Helical" evidence="2">
    <location>
        <begin position="75"/>
        <end position="98"/>
    </location>
</feature>
<feature type="transmembrane region" description="Helical" evidence="2">
    <location>
        <begin position="50"/>
        <end position="69"/>
    </location>
</feature>
<dbReference type="Proteomes" id="UP000014074">
    <property type="component" value="Unassembled WGS sequence"/>
</dbReference>
<evidence type="ECO:0008006" key="5">
    <source>
        <dbReference type="Google" id="ProtNLM"/>
    </source>
</evidence>